<gene>
    <name evidence="2" type="ORF">FA14DRAFT_32208</name>
</gene>
<dbReference type="InParanoid" id="A0A316VAJ6"/>
<dbReference type="OrthoDB" id="10424880at2759"/>
<feature type="transmembrane region" description="Helical" evidence="1">
    <location>
        <begin position="199"/>
        <end position="222"/>
    </location>
</feature>
<keyword evidence="1" id="KW-0812">Transmembrane</keyword>
<feature type="transmembrane region" description="Helical" evidence="1">
    <location>
        <begin position="426"/>
        <end position="446"/>
    </location>
</feature>
<keyword evidence="3" id="KW-1185">Reference proteome</keyword>
<dbReference type="AlphaFoldDB" id="A0A316VAJ6"/>
<dbReference type="Proteomes" id="UP000245771">
    <property type="component" value="Unassembled WGS sequence"/>
</dbReference>
<sequence>MTETHLLRESFVSEEEQRFLQALPFIFSFALTVYMPIAARKSLSAWRALQVYDSQEPPKKGFTGQRKRKVWEIIMASFYCFSPSVLQLIAFIPIKNEASWPIFSAIRRCSPFAVVAIILSLSSFKIFGPLLLPVQRVERALEPIADKETKEKKMKATFVSITRNTTKPSQTFALFIILFSFFVPIFVACYFANSSGSILIVVVMAIASTTLTMPALMTPMAVQPTVSLRSHVKFIVLGLMAAIALFLAVFAIAFCGTYLYLTYVSSDSFSNSKGSEKDINVDMVMSQTACLLYTAVWPVFMAYPAFLMNLAYRFDVSKAGLTQVTDEQKKEAILESREVAKHCKASKHPDHHYDDVGRTPILMDAIALRLPQKIKESDLPTFTATMKTMIVTQSVTLFIIWGFLPSWFNIPFFVRSQEGAEVFPFPITLNFGILLSFFTIIPVMLFSAGYHAKKNGQTFGSGVRAIWTYEEKWGADYFQTKIDHQMDTEDEPKDEKDEKLLVDITKEDLEEKGDLNA</sequence>
<feature type="transmembrane region" description="Helical" evidence="1">
    <location>
        <begin position="70"/>
        <end position="92"/>
    </location>
</feature>
<feature type="transmembrane region" description="Helical" evidence="1">
    <location>
        <begin position="172"/>
        <end position="193"/>
    </location>
</feature>
<keyword evidence="1" id="KW-1133">Transmembrane helix</keyword>
<feature type="transmembrane region" description="Helical" evidence="1">
    <location>
        <begin position="20"/>
        <end position="39"/>
    </location>
</feature>
<evidence type="ECO:0000313" key="2">
    <source>
        <dbReference type="EMBL" id="PWN34617.1"/>
    </source>
</evidence>
<accession>A0A316VAJ6</accession>
<reference evidence="2 3" key="1">
    <citation type="journal article" date="2018" name="Mol. Biol. Evol.">
        <title>Broad Genomic Sampling Reveals a Smut Pathogenic Ancestry of the Fungal Clade Ustilaginomycotina.</title>
        <authorList>
            <person name="Kijpornyongpan T."/>
            <person name="Mondo S.J."/>
            <person name="Barry K."/>
            <person name="Sandor L."/>
            <person name="Lee J."/>
            <person name="Lipzen A."/>
            <person name="Pangilinan J."/>
            <person name="LaButti K."/>
            <person name="Hainaut M."/>
            <person name="Henrissat B."/>
            <person name="Grigoriev I.V."/>
            <person name="Spatafora J.W."/>
            <person name="Aime M.C."/>
        </authorList>
    </citation>
    <scope>NUCLEOTIDE SEQUENCE [LARGE SCALE GENOMIC DNA]</scope>
    <source>
        <strain evidence="2 3">MCA 3882</strain>
    </source>
</reference>
<name>A0A316VAJ6_9BASI</name>
<feature type="transmembrane region" description="Helical" evidence="1">
    <location>
        <begin position="395"/>
        <end position="414"/>
    </location>
</feature>
<proteinExistence type="predicted"/>
<evidence type="ECO:0000313" key="3">
    <source>
        <dbReference type="Proteomes" id="UP000245771"/>
    </source>
</evidence>
<feature type="transmembrane region" description="Helical" evidence="1">
    <location>
        <begin position="234"/>
        <end position="261"/>
    </location>
</feature>
<dbReference type="RefSeq" id="XP_025354919.1">
    <property type="nucleotide sequence ID" value="XM_025502194.1"/>
</dbReference>
<dbReference type="EMBL" id="KZ819603">
    <property type="protein sequence ID" value="PWN34617.1"/>
    <property type="molecule type" value="Genomic_DNA"/>
</dbReference>
<feature type="transmembrane region" description="Helical" evidence="1">
    <location>
        <begin position="112"/>
        <end position="132"/>
    </location>
</feature>
<protein>
    <submittedName>
        <fullName evidence="2">Uncharacterized protein</fullName>
    </submittedName>
</protein>
<keyword evidence="1" id="KW-0472">Membrane</keyword>
<feature type="transmembrane region" description="Helical" evidence="1">
    <location>
        <begin position="291"/>
        <end position="312"/>
    </location>
</feature>
<organism evidence="2 3">
    <name type="scientific">Meira miltonrushii</name>
    <dbReference type="NCBI Taxonomy" id="1280837"/>
    <lineage>
        <taxon>Eukaryota</taxon>
        <taxon>Fungi</taxon>
        <taxon>Dikarya</taxon>
        <taxon>Basidiomycota</taxon>
        <taxon>Ustilaginomycotina</taxon>
        <taxon>Exobasidiomycetes</taxon>
        <taxon>Exobasidiales</taxon>
        <taxon>Brachybasidiaceae</taxon>
        <taxon>Meira</taxon>
    </lineage>
</organism>
<evidence type="ECO:0000256" key="1">
    <source>
        <dbReference type="SAM" id="Phobius"/>
    </source>
</evidence>
<dbReference type="GeneID" id="37023975"/>